<evidence type="ECO:0000256" key="6">
    <source>
        <dbReference type="ARBA" id="ARBA00030643"/>
    </source>
</evidence>
<evidence type="ECO:0000256" key="5">
    <source>
        <dbReference type="ARBA" id="ARBA00030273"/>
    </source>
</evidence>
<feature type="compositionally biased region" description="Basic and acidic residues" evidence="10">
    <location>
        <begin position="115"/>
        <end position="124"/>
    </location>
</feature>
<dbReference type="Proteomes" id="UP000472275">
    <property type="component" value="Chromosome 15"/>
</dbReference>
<dbReference type="GO" id="GO:0005737">
    <property type="term" value="C:cytoplasm"/>
    <property type="evidence" value="ECO:0007669"/>
    <property type="project" value="TreeGrafter"/>
</dbReference>
<comment type="similarity">
    <text evidence="1">Belongs to the MsrA Met sulfoxide reductase family.</text>
</comment>
<evidence type="ECO:0000256" key="7">
    <source>
        <dbReference type="ARBA" id="ARBA00047806"/>
    </source>
</evidence>
<dbReference type="InterPro" id="IPR036509">
    <property type="entry name" value="Met_Sox_Rdtase_MsrA_sf"/>
</dbReference>
<feature type="compositionally biased region" description="Basic residues" evidence="10">
    <location>
        <begin position="105"/>
        <end position="114"/>
    </location>
</feature>
<dbReference type="InterPro" id="IPR002569">
    <property type="entry name" value="Met_Sox_Rdtase_MsrA_dom"/>
</dbReference>
<dbReference type="FunFam" id="3.30.1060.10:FF:000001">
    <property type="entry name" value="Peptide methionine sulfoxide reductase MsrA"/>
    <property type="match status" value="1"/>
</dbReference>
<dbReference type="InterPro" id="IPR050162">
    <property type="entry name" value="MsrA_MetSO_reductase"/>
</dbReference>
<dbReference type="EC" id="1.8.4.11" evidence="2"/>
<comment type="catalytic activity">
    <reaction evidence="8">
        <text>[thioredoxin]-disulfide + L-methionine + H2O = L-methionine (S)-S-oxide + [thioredoxin]-dithiol</text>
        <dbReference type="Rhea" id="RHEA:19993"/>
        <dbReference type="Rhea" id="RHEA-COMP:10698"/>
        <dbReference type="Rhea" id="RHEA-COMP:10700"/>
        <dbReference type="ChEBI" id="CHEBI:15377"/>
        <dbReference type="ChEBI" id="CHEBI:29950"/>
        <dbReference type="ChEBI" id="CHEBI:50058"/>
        <dbReference type="ChEBI" id="CHEBI:57844"/>
        <dbReference type="ChEBI" id="CHEBI:58772"/>
        <dbReference type="EC" id="1.8.4.11"/>
    </reaction>
</comment>
<evidence type="ECO:0000313" key="12">
    <source>
        <dbReference type="Ensembl" id="ENSACCP00020012073.1"/>
    </source>
</evidence>
<comment type="function">
    <text evidence="4">Has an important function as a repair enzyme for proteins that have been inactivated by oxidation. Catalyzes the reversible oxidation-reduction of methionine sulfoxide in proteins to methionine.</text>
</comment>
<dbReference type="Pfam" id="PF01625">
    <property type="entry name" value="PMSR"/>
    <property type="match status" value="1"/>
</dbReference>
<protein>
    <recommendedName>
        <fullName evidence="9">Mitochondrial peptide methionine sulfoxide reductase</fullName>
        <ecNumber evidence="2">1.8.4.11</ecNumber>
    </recommendedName>
    <alternativeName>
        <fullName evidence="6">Peptide-methionine (S)-S-oxide reductase</fullName>
    </alternativeName>
    <alternativeName>
        <fullName evidence="5">Protein-methionine-S-oxide reductase</fullName>
    </alternativeName>
</protein>
<feature type="region of interest" description="Disordered" evidence="10">
    <location>
        <begin position="1"/>
        <end position="20"/>
    </location>
</feature>
<feature type="domain" description="Peptide methionine sulphoxide reductase MsrA" evidence="11">
    <location>
        <begin position="319"/>
        <end position="471"/>
    </location>
</feature>
<accession>A0A663EIS8</accession>
<evidence type="ECO:0000256" key="1">
    <source>
        <dbReference type="ARBA" id="ARBA00005591"/>
    </source>
</evidence>
<evidence type="ECO:0000256" key="3">
    <source>
        <dbReference type="ARBA" id="ARBA00023002"/>
    </source>
</evidence>
<proteinExistence type="inferred from homology"/>
<evidence type="ECO:0000256" key="4">
    <source>
        <dbReference type="ARBA" id="ARBA00024679"/>
    </source>
</evidence>
<evidence type="ECO:0000256" key="9">
    <source>
        <dbReference type="ARBA" id="ARBA00067384"/>
    </source>
</evidence>
<name>A0A663EIS8_AQUCH</name>
<dbReference type="AlphaFoldDB" id="A0A663EIS8"/>
<evidence type="ECO:0000256" key="10">
    <source>
        <dbReference type="SAM" id="MobiDB-lite"/>
    </source>
</evidence>
<feature type="region of interest" description="Disordered" evidence="10">
    <location>
        <begin position="53"/>
        <end position="256"/>
    </location>
</feature>
<comment type="catalytic activity">
    <reaction evidence="7">
        <text>L-methionyl-[protein] + [thioredoxin]-disulfide + H2O = L-methionyl-(S)-S-oxide-[protein] + [thioredoxin]-dithiol</text>
        <dbReference type="Rhea" id="RHEA:14217"/>
        <dbReference type="Rhea" id="RHEA-COMP:10698"/>
        <dbReference type="Rhea" id="RHEA-COMP:10700"/>
        <dbReference type="Rhea" id="RHEA-COMP:12313"/>
        <dbReference type="Rhea" id="RHEA-COMP:12315"/>
        <dbReference type="ChEBI" id="CHEBI:15377"/>
        <dbReference type="ChEBI" id="CHEBI:16044"/>
        <dbReference type="ChEBI" id="CHEBI:29950"/>
        <dbReference type="ChEBI" id="CHEBI:44120"/>
        <dbReference type="ChEBI" id="CHEBI:50058"/>
        <dbReference type="EC" id="1.8.4.11"/>
    </reaction>
</comment>
<evidence type="ECO:0000259" key="11">
    <source>
        <dbReference type="Pfam" id="PF01625"/>
    </source>
</evidence>
<feature type="compositionally biased region" description="Pro residues" evidence="10">
    <location>
        <begin position="139"/>
        <end position="149"/>
    </location>
</feature>
<reference evidence="12" key="1">
    <citation type="submission" date="2025-08" db="UniProtKB">
        <authorList>
            <consortium name="Ensembl"/>
        </authorList>
    </citation>
    <scope>IDENTIFICATION</scope>
</reference>
<evidence type="ECO:0000256" key="2">
    <source>
        <dbReference type="ARBA" id="ARBA00012502"/>
    </source>
</evidence>
<dbReference type="HAMAP" id="MF_01401">
    <property type="entry name" value="MsrA"/>
    <property type="match status" value="1"/>
</dbReference>
<dbReference type="GeneTree" id="ENSGT00390000003823"/>
<reference evidence="12" key="2">
    <citation type="submission" date="2025-09" db="UniProtKB">
        <authorList>
            <consortium name="Ensembl"/>
        </authorList>
    </citation>
    <scope>IDENTIFICATION</scope>
</reference>
<dbReference type="GO" id="GO:0008113">
    <property type="term" value="F:peptide-methionine (S)-S-oxide reductase activity"/>
    <property type="evidence" value="ECO:0007669"/>
    <property type="project" value="UniProtKB-EC"/>
</dbReference>
<gene>
    <name evidence="12" type="primary">MSRA</name>
</gene>
<feature type="compositionally biased region" description="Pro residues" evidence="10">
    <location>
        <begin position="1"/>
        <end position="11"/>
    </location>
</feature>
<dbReference type="GO" id="GO:0034599">
    <property type="term" value="P:cellular response to oxidative stress"/>
    <property type="evidence" value="ECO:0007669"/>
    <property type="project" value="TreeGrafter"/>
</dbReference>
<keyword evidence="3" id="KW-0560">Oxidoreductase</keyword>
<organism evidence="12 13">
    <name type="scientific">Aquila chrysaetos chrysaetos</name>
    <dbReference type="NCBI Taxonomy" id="223781"/>
    <lineage>
        <taxon>Eukaryota</taxon>
        <taxon>Metazoa</taxon>
        <taxon>Chordata</taxon>
        <taxon>Craniata</taxon>
        <taxon>Vertebrata</taxon>
        <taxon>Euteleostomi</taxon>
        <taxon>Archelosauria</taxon>
        <taxon>Archosauria</taxon>
        <taxon>Dinosauria</taxon>
        <taxon>Saurischia</taxon>
        <taxon>Theropoda</taxon>
        <taxon>Coelurosauria</taxon>
        <taxon>Aves</taxon>
        <taxon>Neognathae</taxon>
        <taxon>Neoaves</taxon>
        <taxon>Telluraves</taxon>
        <taxon>Accipitrimorphae</taxon>
        <taxon>Accipitriformes</taxon>
        <taxon>Accipitridae</taxon>
        <taxon>Accipitrinae</taxon>
        <taxon>Aquila</taxon>
    </lineage>
</organism>
<dbReference type="NCBIfam" id="TIGR00401">
    <property type="entry name" value="msrA"/>
    <property type="match status" value="1"/>
</dbReference>
<dbReference type="SUPFAM" id="SSF55068">
    <property type="entry name" value="Peptide methionine sulfoxide reductase"/>
    <property type="match status" value="1"/>
</dbReference>
<evidence type="ECO:0000313" key="13">
    <source>
        <dbReference type="Proteomes" id="UP000472275"/>
    </source>
</evidence>
<feature type="compositionally biased region" description="Pro residues" evidence="10">
    <location>
        <begin position="234"/>
        <end position="249"/>
    </location>
</feature>
<keyword evidence="13" id="KW-1185">Reference proteome</keyword>
<dbReference type="PANTHER" id="PTHR42799">
    <property type="entry name" value="MITOCHONDRIAL PEPTIDE METHIONINE SULFOXIDE REDUCTASE"/>
    <property type="match status" value="1"/>
</dbReference>
<dbReference type="InParanoid" id="A0A663EIS8"/>
<dbReference type="Gene3D" id="3.30.1060.10">
    <property type="entry name" value="Peptide methionine sulphoxide reductase MsrA"/>
    <property type="match status" value="1"/>
</dbReference>
<dbReference type="Ensembl" id="ENSACCT00020012623.1">
    <property type="protein sequence ID" value="ENSACCP00020012073.1"/>
    <property type="gene ID" value="ENSACCG00020008321.1"/>
</dbReference>
<dbReference type="PANTHER" id="PTHR42799:SF2">
    <property type="entry name" value="MITOCHONDRIAL PEPTIDE METHIONINE SULFOXIDE REDUCTASE"/>
    <property type="match status" value="1"/>
</dbReference>
<feature type="compositionally biased region" description="Gly residues" evidence="10">
    <location>
        <begin position="74"/>
        <end position="89"/>
    </location>
</feature>
<evidence type="ECO:0000256" key="8">
    <source>
        <dbReference type="ARBA" id="ARBA00048782"/>
    </source>
</evidence>
<sequence>MCLHNPPPPPQLGARTTSQGLDVTRTHTPRGACTQKPLSRKTHAKTYWVQLCGGGGTDGDSRARNIPHRRSQLGGQGQGQGEQGQGQGAAGRAEGKGYFWGQAKPRARPQGRRVHPSEHADPRAHRCVGRGGGGTGRGVPPPQHPPPRHTPVGDTAGRLPPPPQHPLPGTHRRVWGGGGGGGCFCPLHSPPPGRKSRAEGARRCPPPPPLGRGGAGLAPRARPNGQRARGGPLTPAPPLPPPPPPPPPADFSSGAMPAAPRRLLRTLCSSTFRMGDSASRLPLKEEALPGRNQRIPVADKHHVNGNRMVEPFPEGTQMAVFGMGCFWGAERKFWRQKGVYSTQVGYAGGYTPNPTYKEVCSGKTGHTEAVRVVYQPENISFEKLLKVFWENHDPTQGMRQGNDFGTQYRSAIYTFSQEQMEAALRSKEEYQKVLTEGGFGPITTEIREAPEFYYAEDYHQQYLSKNPGGYCGLGGTGLSCPIGIMK</sequence>